<evidence type="ECO:0000313" key="3">
    <source>
        <dbReference type="Proteomes" id="UP000037035"/>
    </source>
</evidence>
<keyword evidence="1" id="KW-0812">Transmembrane</keyword>
<keyword evidence="1" id="KW-0472">Membrane</keyword>
<dbReference type="EMBL" id="LAVV01006616">
    <property type="protein sequence ID" value="KNZ59088.1"/>
    <property type="molecule type" value="Genomic_DNA"/>
</dbReference>
<sequence length="405" mass="47951">MGIFKGSDQYSRRGEIRRKGSVISGPKKASFHILEVPPRSYQRFLVYFTILTSNDSIMVSFCTKFNFERINFPRFVDKILIHTNNPWNFQPCVWILSYLPLVTHTFVHSGTKLHFNFRKFSDSFFQCMEFNSNFRSLQFTPRNKHQPFSPLPNQLPISKARSNSILFKRSRKRKQRPLITGKVKKTLPNLILDGSMFSCNPSYHNAFGSFQIVSHTFNTLKPNGLIYFGPKKENYNTPQKREIYYILPKIDETMFFLKLLKVKPGVAPKILIYCKEYYHDFIFFNWTPKKINKKINNPHFRNLTCDPHLCTTTHPDQRRDAHQSNAYGSQTSFDPSITLNNFFFIQFVSMFFITHLLLLNDQVSFLFYFLSKKKKKILHDACFQKRCKKSYLVALFFFFFCKKKK</sequence>
<comment type="caution">
    <text evidence="2">The sequence shown here is derived from an EMBL/GenBank/DDBJ whole genome shotgun (WGS) entry which is preliminary data.</text>
</comment>
<protein>
    <submittedName>
        <fullName evidence="2">Uncharacterized protein</fullName>
    </submittedName>
</protein>
<keyword evidence="3" id="KW-1185">Reference proteome</keyword>
<name>A0A0L6VEA2_9BASI</name>
<proteinExistence type="predicted"/>
<organism evidence="2 3">
    <name type="scientific">Puccinia sorghi</name>
    <dbReference type="NCBI Taxonomy" id="27349"/>
    <lineage>
        <taxon>Eukaryota</taxon>
        <taxon>Fungi</taxon>
        <taxon>Dikarya</taxon>
        <taxon>Basidiomycota</taxon>
        <taxon>Pucciniomycotina</taxon>
        <taxon>Pucciniomycetes</taxon>
        <taxon>Pucciniales</taxon>
        <taxon>Pucciniaceae</taxon>
        <taxon>Puccinia</taxon>
    </lineage>
</organism>
<gene>
    <name evidence="2" type="ORF">VP01_1800g2</name>
</gene>
<accession>A0A0L6VEA2</accession>
<feature type="transmembrane region" description="Helical" evidence="1">
    <location>
        <begin position="342"/>
        <end position="370"/>
    </location>
</feature>
<dbReference type="Proteomes" id="UP000037035">
    <property type="component" value="Unassembled WGS sequence"/>
</dbReference>
<dbReference type="VEuPathDB" id="FungiDB:VP01_1800g2"/>
<evidence type="ECO:0000313" key="2">
    <source>
        <dbReference type="EMBL" id="KNZ59088.1"/>
    </source>
</evidence>
<keyword evidence="1" id="KW-1133">Transmembrane helix</keyword>
<reference evidence="2 3" key="1">
    <citation type="submission" date="2015-08" db="EMBL/GenBank/DDBJ databases">
        <title>Next Generation Sequencing and Analysis of the Genome of Puccinia sorghi L Schw, the Causal Agent of Maize Common Rust.</title>
        <authorList>
            <person name="Rochi L."/>
            <person name="Burguener G."/>
            <person name="Darino M."/>
            <person name="Turjanski A."/>
            <person name="Kreff E."/>
            <person name="Dieguez M.J."/>
            <person name="Sacco F."/>
        </authorList>
    </citation>
    <scope>NUCLEOTIDE SEQUENCE [LARGE SCALE GENOMIC DNA]</scope>
    <source>
        <strain evidence="2 3">RO10H11247</strain>
    </source>
</reference>
<evidence type="ECO:0000256" key="1">
    <source>
        <dbReference type="SAM" id="Phobius"/>
    </source>
</evidence>
<dbReference type="AlphaFoldDB" id="A0A0L6VEA2"/>